<proteinExistence type="predicted"/>
<dbReference type="AlphaFoldDB" id="A0A3Q9UL72"/>
<dbReference type="Proteomes" id="UP000285875">
    <property type="component" value="Chromosome"/>
</dbReference>
<evidence type="ECO:0000313" key="1">
    <source>
        <dbReference type="EMBL" id="AZZ39722.1"/>
    </source>
</evidence>
<evidence type="ECO:0000313" key="2">
    <source>
        <dbReference type="Proteomes" id="UP000285875"/>
    </source>
</evidence>
<protein>
    <submittedName>
        <fullName evidence="1">Uncharacterized protein</fullName>
    </submittedName>
</protein>
<name>A0A3Q9UL72_9ACTN</name>
<organism evidence="1 2">
    <name type="scientific">Acidipropionibacterium jensenii</name>
    <dbReference type="NCBI Taxonomy" id="1749"/>
    <lineage>
        <taxon>Bacteria</taxon>
        <taxon>Bacillati</taxon>
        <taxon>Actinomycetota</taxon>
        <taxon>Actinomycetes</taxon>
        <taxon>Propionibacteriales</taxon>
        <taxon>Propionibacteriaceae</taxon>
        <taxon>Acidipropionibacterium</taxon>
    </lineage>
</organism>
<reference evidence="2" key="1">
    <citation type="submission" date="2017-12" db="EMBL/GenBank/DDBJ databases">
        <title>Whole genome sequencing of Acidipropionibacterium jensenii strains JS279 and JS280.</title>
        <authorList>
            <person name="Deptula P."/>
            <person name="Laine P."/>
            <person name="Smolander O.-P."/>
            <person name="Paulin L."/>
            <person name="Auvinen P."/>
            <person name="Varmanen P."/>
        </authorList>
    </citation>
    <scope>NUCLEOTIDE SEQUENCE [LARGE SCALE GENOMIC DNA]</scope>
    <source>
        <strain evidence="2">JS280</strain>
    </source>
</reference>
<dbReference type="KEGG" id="aji:C0Z10_08105"/>
<sequence>MPPGVTHVPGLADSILNEIAPLLAAEGIDLSDPKGVDIDALQAALGPAVERRNMELFTPTGAHRTQALAVLRRFTEATAAGRADEAQAVLDGVETDETEDHPAISHVIGVTLGLLDSWYADRRLRTALSSARIASRRRSVRASATDLLAAARRNTAFSSLDELTITHGGLDLFEGGATLIAASISAIAKRQRRSVTATCRELLIADPEYTSVDVVVAGTGRAAETDGTTPADERTLAEFEEWLARQPHIVAPTVEDEATAMRAIFGLARTSGADLRNPHDIETAVDLLVDMGSGEGPDSYDSMMSCLLTLDEYIHFQWEISRRPENWDHAHDIVEDALSAGNGGDRLADVIENATATDPRVRHAALMKTRVSTAVPAFLGWLSTSRAISQSGNLRLVDIEPVAALLGVRAEGVRKLPPLAHALPSGFGTDEPLPEPETLYATSMRDVAVLWAWWQALLQCDIIETTATRVRPGPASGPWTDGGEPPIEDVEALNGLFVSFLLSDRMFDDDQFGSSAAVAVLASRIVIAAAAPELGIENPSDAMSAIRRPRALQVAARLERLGLMSRDASGKLEVPAGLKAAVLRGAMIIMEIVTRSDET</sequence>
<gene>
    <name evidence="1" type="ORF">C0Z10_08105</name>
</gene>
<dbReference type="EMBL" id="CP025570">
    <property type="protein sequence ID" value="AZZ39722.1"/>
    <property type="molecule type" value="Genomic_DNA"/>
</dbReference>
<accession>A0A3Q9UL72</accession>